<evidence type="ECO:0000259" key="2">
    <source>
        <dbReference type="Pfam" id="PF08800"/>
    </source>
</evidence>
<keyword evidence="1" id="KW-0175">Coiled coil</keyword>
<feature type="coiled-coil region" evidence="1">
    <location>
        <begin position="380"/>
        <end position="435"/>
    </location>
</feature>
<feature type="domain" description="BT4734-like N-terminal" evidence="2">
    <location>
        <begin position="54"/>
        <end position="180"/>
    </location>
</feature>
<dbReference type="EMBL" id="BMYF01000018">
    <property type="protein sequence ID" value="GHB45656.1"/>
    <property type="molecule type" value="Genomic_DNA"/>
</dbReference>
<dbReference type="InterPro" id="IPR014907">
    <property type="entry name" value="BT4734-like_N"/>
</dbReference>
<sequence>MKSILDIEVSCFKDYEETAHPKTVNLLSWLTSTKYKDKVDLIRTLDDKKERDAIKSTLPAITPSAILKNRKRGIPLMEKLVKHSGFIQIDIDKSKNNLGISNWDDLKAELCKLPNIAYFGLSASGRGFWGLIPIPPEPENHKRYFDSLEKIFLGWGIELDGQPKNIASLRGYSYDLEPYFNHQAVQFTKMIQTYPVPQVTPPPLKTPVSDGYFAWLENWILKRISEAVEGKRHAKRLEYSRLAGGLIAGGYLPHTMEETIISAYLSQYGGHDAKDVQDREIRTIREGIADGLKAPIHPDLKCLFVPFTDIQDYSDKAFKIWQGDDHFYIPKSTVFEILDFGFYVSENFLMMAESKPPAYQENAWKKFRIDTVCVYQVPQKKTLITENDDTQADIDRLESEIKSVSYKIRKTIQEIRKRNKENQRLRNEIADCEISEKAILANKELLKRYRLESSLIQ</sequence>
<dbReference type="Proteomes" id="UP000642809">
    <property type="component" value="Unassembled WGS sequence"/>
</dbReference>
<accession>A0A8J3G6F6</accession>
<name>A0A8J3G6F6_9BACT</name>
<dbReference type="Pfam" id="PF08800">
    <property type="entry name" value="BT4734-like_N"/>
    <property type="match status" value="1"/>
</dbReference>
<organism evidence="3 4">
    <name type="scientific">Mongoliitalea lutea</name>
    <dbReference type="NCBI Taxonomy" id="849756"/>
    <lineage>
        <taxon>Bacteria</taxon>
        <taxon>Pseudomonadati</taxon>
        <taxon>Bacteroidota</taxon>
        <taxon>Cytophagia</taxon>
        <taxon>Cytophagales</taxon>
        <taxon>Cyclobacteriaceae</taxon>
        <taxon>Mongoliitalea</taxon>
    </lineage>
</organism>
<reference evidence="3" key="2">
    <citation type="submission" date="2020-09" db="EMBL/GenBank/DDBJ databases">
        <authorList>
            <person name="Sun Q."/>
            <person name="Kim S."/>
        </authorList>
    </citation>
    <scope>NUCLEOTIDE SEQUENCE</scope>
    <source>
        <strain evidence="3">KCTC 23224</strain>
    </source>
</reference>
<evidence type="ECO:0000313" key="3">
    <source>
        <dbReference type="EMBL" id="GHB45656.1"/>
    </source>
</evidence>
<protein>
    <recommendedName>
        <fullName evidence="2">BT4734-like N-terminal domain-containing protein</fullName>
    </recommendedName>
</protein>
<gene>
    <name evidence="3" type="ORF">GCM10008106_28360</name>
</gene>
<evidence type="ECO:0000313" key="4">
    <source>
        <dbReference type="Proteomes" id="UP000642809"/>
    </source>
</evidence>
<evidence type="ECO:0000256" key="1">
    <source>
        <dbReference type="SAM" id="Coils"/>
    </source>
</evidence>
<dbReference type="AlphaFoldDB" id="A0A8J3G6F6"/>
<keyword evidence="4" id="KW-1185">Reference proteome</keyword>
<comment type="caution">
    <text evidence="3">The sequence shown here is derived from an EMBL/GenBank/DDBJ whole genome shotgun (WGS) entry which is preliminary data.</text>
</comment>
<dbReference type="RefSeq" id="WP_189583955.1">
    <property type="nucleotide sequence ID" value="NZ_BMYF01000018.1"/>
</dbReference>
<proteinExistence type="predicted"/>
<reference evidence="3" key="1">
    <citation type="journal article" date="2014" name="Int. J. Syst. Evol. Microbiol.">
        <title>Complete genome sequence of Corynebacterium casei LMG S-19264T (=DSM 44701T), isolated from a smear-ripened cheese.</title>
        <authorList>
            <consortium name="US DOE Joint Genome Institute (JGI-PGF)"/>
            <person name="Walter F."/>
            <person name="Albersmeier A."/>
            <person name="Kalinowski J."/>
            <person name="Ruckert C."/>
        </authorList>
    </citation>
    <scope>NUCLEOTIDE SEQUENCE</scope>
    <source>
        <strain evidence="3">KCTC 23224</strain>
    </source>
</reference>